<dbReference type="InterPro" id="IPR006674">
    <property type="entry name" value="HD_domain"/>
</dbReference>
<dbReference type="AlphaFoldDB" id="A0A8J3YWD5"/>
<accession>A0A8J3YWD5</accession>
<reference evidence="2" key="1">
    <citation type="submission" date="2021-01" db="EMBL/GenBank/DDBJ databases">
        <title>Whole genome shotgun sequence of Virgisporangium aliadipatigenens NBRC 105644.</title>
        <authorList>
            <person name="Komaki H."/>
            <person name="Tamura T."/>
        </authorList>
    </citation>
    <scope>NUCLEOTIDE SEQUENCE</scope>
    <source>
        <strain evidence="2">NBRC 105644</strain>
    </source>
</reference>
<dbReference type="Gene3D" id="1.10.3210.10">
    <property type="entry name" value="Hypothetical protein af1432"/>
    <property type="match status" value="1"/>
</dbReference>
<dbReference type="RefSeq" id="WP_203904418.1">
    <property type="nucleotide sequence ID" value="NZ_BOPF01000042.1"/>
</dbReference>
<dbReference type="EMBL" id="BOPF01000042">
    <property type="protein sequence ID" value="GIJ51006.1"/>
    <property type="molecule type" value="Genomic_DNA"/>
</dbReference>
<feature type="domain" description="HD" evidence="1">
    <location>
        <begin position="38"/>
        <end position="136"/>
    </location>
</feature>
<evidence type="ECO:0000313" key="2">
    <source>
        <dbReference type="EMBL" id="GIJ51006.1"/>
    </source>
</evidence>
<dbReference type="Pfam" id="PF01966">
    <property type="entry name" value="HD"/>
    <property type="match status" value="1"/>
</dbReference>
<proteinExistence type="predicted"/>
<sequence>MRPEALERALTEPGPPPLPPDVAALLRELAVPPRLAAHLRMVHEAALALVAGVAAGFPTLAFDAERTCVGAALHDIGKVQFPMELAQPGHLHEAAGYALLRDRRVPEERARFASSHGNWNADRDTEELLVSLADKIWKGKRVDDLEQLVVERLASTGVAAWQAFADLDDIIAPIAADADRRLDFQNRHPI</sequence>
<dbReference type="Proteomes" id="UP000619260">
    <property type="component" value="Unassembled WGS sequence"/>
</dbReference>
<dbReference type="SUPFAM" id="SSF109604">
    <property type="entry name" value="HD-domain/PDEase-like"/>
    <property type="match status" value="1"/>
</dbReference>
<evidence type="ECO:0000313" key="3">
    <source>
        <dbReference type="Proteomes" id="UP000619260"/>
    </source>
</evidence>
<protein>
    <submittedName>
        <fullName evidence="2">Phosphohydrolase</fullName>
    </submittedName>
</protein>
<comment type="caution">
    <text evidence="2">The sequence shown here is derived from an EMBL/GenBank/DDBJ whole genome shotgun (WGS) entry which is preliminary data.</text>
</comment>
<organism evidence="2 3">
    <name type="scientific">Virgisporangium aliadipatigenens</name>
    <dbReference type="NCBI Taxonomy" id="741659"/>
    <lineage>
        <taxon>Bacteria</taxon>
        <taxon>Bacillati</taxon>
        <taxon>Actinomycetota</taxon>
        <taxon>Actinomycetes</taxon>
        <taxon>Micromonosporales</taxon>
        <taxon>Micromonosporaceae</taxon>
        <taxon>Virgisporangium</taxon>
    </lineage>
</organism>
<gene>
    <name evidence="2" type="ORF">Val02_78920</name>
</gene>
<keyword evidence="3" id="KW-1185">Reference proteome</keyword>
<name>A0A8J3YWD5_9ACTN</name>
<evidence type="ECO:0000259" key="1">
    <source>
        <dbReference type="Pfam" id="PF01966"/>
    </source>
</evidence>